<dbReference type="EMBL" id="BRZM01000016">
    <property type="protein sequence ID" value="GLD53166.1"/>
    <property type="molecule type" value="Genomic_DNA"/>
</dbReference>
<dbReference type="Gene3D" id="3.10.100.10">
    <property type="entry name" value="Mannose-Binding Protein A, subunit A"/>
    <property type="match status" value="1"/>
</dbReference>
<dbReference type="Pfam" id="PF00059">
    <property type="entry name" value="Lectin_C"/>
    <property type="match status" value="1"/>
</dbReference>
<dbReference type="InterPro" id="IPR016187">
    <property type="entry name" value="CTDL_fold"/>
</dbReference>
<dbReference type="SUPFAM" id="SSF56436">
    <property type="entry name" value="C-type lectin-like"/>
    <property type="match status" value="1"/>
</dbReference>
<dbReference type="Proteomes" id="UP001279410">
    <property type="component" value="Unassembled WGS sequence"/>
</dbReference>
<dbReference type="PANTHER" id="PTHR45784:SF3">
    <property type="entry name" value="C-TYPE LECTIN DOMAIN FAMILY 4 MEMBER K-LIKE-RELATED"/>
    <property type="match status" value="1"/>
</dbReference>
<dbReference type="PANTHER" id="PTHR45784">
    <property type="entry name" value="C-TYPE LECTIN DOMAIN FAMILY 20 MEMBER A-RELATED"/>
    <property type="match status" value="1"/>
</dbReference>
<protein>
    <submittedName>
        <fullName evidence="3">Macrophage mannose receptor 1-like protein</fullName>
    </submittedName>
</protein>
<evidence type="ECO:0000313" key="4">
    <source>
        <dbReference type="Proteomes" id="UP001279410"/>
    </source>
</evidence>
<dbReference type="InterPro" id="IPR018378">
    <property type="entry name" value="C-type_lectin_CS"/>
</dbReference>
<dbReference type="PROSITE" id="PS00615">
    <property type="entry name" value="C_TYPE_LECTIN_1"/>
    <property type="match status" value="1"/>
</dbReference>
<evidence type="ECO:0000259" key="2">
    <source>
        <dbReference type="PROSITE" id="PS50041"/>
    </source>
</evidence>
<feature type="domain" description="C-type lectin" evidence="2">
    <location>
        <begin position="1"/>
        <end position="80"/>
    </location>
</feature>
<evidence type="ECO:0000256" key="1">
    <source>
        <dbReference type="ARBA" id="ARBA00023157"/>
    </source>
</evidence>
<keyword evidence="1" id="KW-1015">Disulfide bond</keyword>
<comment type="caution">
    <text evidence="3">The sequence shown here is derived from an EMBL/GenBank/DDBJ whole genome shotgun (WGS) entry which is preliminary data.</text>
</comment>
<evidence type="ECO:0000313" key="3">
    <source>
        <dbReference type="EMBL" id="GLD53166.1"/>
    </source>
</evidence>
<accession>A0AAD3MGM4</accession>
<keyword evidence="3" id="KW-0675">Receptor</keyword>
<name>A0AAD3MGM4_LATJO</name>
<dbReference type="InterPro" id="IPR001304">
    <property type="entry name" value="C-type_lectin-like"/>
</dbReference>
<gene>
    <name evidence="3" type="ORF">AKAME5_000595300</name>
</gene>
<proteinExistence type="predicted"/>
<reference evidence="3" key="1">
    <citation type="submission" date="2022-08" db="EMBL/GenBank/DDBJ databases">
        <title>Genome sequencing of akame (Lates japonicus).</title>
        <authorList>
            <person name="Hashiguchi Y."/>
            <person name="Takahashi H."/>
        </authorList>
    </citation>
    <scope>NUCLEOTIDE SEQUENCE</scope>
    <source>
        <strain evidence="3">Kochi</strain>
    </source>
</reference>
<dbReference type="AlphaFoldDB" id="A0AAD3MGM4"/>
<keyword evidence="4" id="KW-1185">Reference proteome</keyword>
<dbReference type="InterPro" id="IPR016186">
    <property type="entry name" value="C-type_lectin-like/link_sf"/>
</dbReference>
<dbReference type="CDD" id="cd00037">
    <property type="entry name" value="CLECT"/>
    <property type="match status" value="1"/>
</dbReference>
<dbReference type="PROSITE" id="PS50041">
    <property type="entry name" value="C_TYPE_LECTIN_2"/>
    <property type="match status" value="1"/>
</dbReference>
<sequence>MIESSAENEQVSLVKPADTLVWIGLYRVPWTWSDMSQGSFRLWRSGAPNNNGGSQFCMAEDNLHYWEDNMCSAPIPFICHQALKFRNVVRMKIVTDADITDPAVNAQILQQLSAVLTSQGWTDFKLQWKILPIKQKEN</sequence>
<organism evidence="3 4">
    <name type="scientific">Lates japonicus</name>
    <name type="common">Japanese lates</name>
    <dbReference type="NCBI Taxonomy" id="270547"/>
    <lineage>
        <taxon>Eukaryota</taxon>
        <taxon>Metazoa</taxon>
        <taxon>Chordata</taxon>
        <taxon>Craniata</taxon>
        <taxon>Vertebrata</taxon>
        <taxon>Euteleostomi</taxon>
        <taxon>Actinopterygii</taxon>
        <taxon>Neopterygii</taxon>
        <taxon>Teleostei</taxon>
        <taxon>Neoteleostei</taxon>
        <taxon>Acanthomorphata</taxon>
        <taxon>Carangaria</taxon>
        <taxon>Carangaria incertae sedis</taxon>
        <taxon>Centropomidae</taxon>
        <taxon>Lates</taxon>
    </lineage>
</organism>